<evidence type="ECO:0000259" key="1">
    <source>
        <dbReference type="PROSITE" id="PS50164"/>
    </source>
</evidence>
<gene>
    <name evidence="2" type="ORF">ACFSJT_06755</name>
</gene>
<keyword evidence="3" id="KW-1185">Reference proteome</keyword>
<dbReference type="CDD" id="cd10449">
    <property type="entry name" value="GIY-YIG_SLX1_like"/>
    <property type="match status" value="1"/>
</dbReference>
<protein>
    <submittedName>
        <fullName evidence="2">GIY-YIG nuclease family protein</fullName>
    </submittedName>
</protein>
<dbReference type="RefSeq" id="WP_378319460.1">
    <property type="nucleotide sequence ID" value="NZ_JBHUHY010000003.1"/>
</dbReference>
<comment type="caution">
    <text evidence="2">The sequence shown here is derived from an EMBL/GenBank/DDBJ whole genome shotgun (WGS) entry which is preliminary data.</text>
</comment>
<proteinExistence type="predicted"/>
<evidence type="ECO:0000313" key="2">
    <source>
        <dbReference type="EMBL" id="MFD2186486.1"/>
    </source>
</evidence>
<dbReference type="Proteomes" id="UP001597344">
    <property type="component" value="Unassembled WGS sequence"/>
</dbReference>
<dbReference type="InterPro" id="IPR000305">
    <property type="entry name" value="GIY-YIG_endonuc"/>
</dbReference>
<dbReference type="InterPro" id="IPR035901">
    <property type="entry name" value="GIY-YIG_endonuc_sf"/>
</dbReference>
<evidence type="ECO:0000313" key="3">
    <source>
        <dbReference type="Proteomes" id="UP001597344"/>
    </source>
</evidence>
<accession>A0ABW5AXC1</accession>
<dbReference type="Gene3D" id="3.40.1440.10">
    <property type="entry name" value="GIY-YIG endonuclease"/>
    <property type="match status" value="1"/>
</dbReference>
<sequence length="64" mass="7670">MSQNVDKRLNAHNTGKTKSTKGFRPWEIILTEEYPDRITARKREKYLKTGYGKQWLKNKYKQVP</sequence>
<dbReference type="Pfam" id="PF01541">
    <property type="entry name" value="GIY-YIG"/>
    <property type="match status" value="1"/>
</dbReference>
<dbReference type="PROSITE" id="PS50164">
    <property type="entry name" value="GIY_YIG"/>
    <property type="match status" value="1"/>
</dbReference>
<feature type="domain" description="GIY-YIG" evidence="1">
    <location>
        <begin position="1"/>
        <end position="59"/>
    </location>
</feature>
<reference evidence="3" key="1">
    <citation type="journal article" date="2019" name="Int. J. Syst. Evol. Microbiol.">
        <title>The Global Catalogue of Microorganisms (GCM) 10K type strain sequencing project: providing services to taxonomists for standard genome sequencing and annotation.</title>
        <authorList>
            <consortium name="The Broad Institute Genomics Platform"/>
            <consortium name="The Broad Institute Genome Sequencing Center for Infectious Disease"/>
            <person name="Wu L."/>
            <person name="Ma J."/>
        </authorList>
    </citation>
    <scope>NUCLEOTIDE SEQUENCE [LARGE SCALE GENOMIC DNA]</scope>
    <source>
        <strain evidence="3">DT92</strain>
    </source>
</reference>
<dbReference type="EMBL" id="JBHUHY010000003">
    <property type="protein sequence ID" value="MFD2186486.1"/>
    <property type="molecule type" value="Genomic_DNA"/>
</dbReference>
<organism evidence="2 3">
    <name type="scientific">Aquimarina celericrescens</name>
    <dbReference type="NCBI Taxonomy" id="1964542"/>
    <lineage>
        <taxon>Bacteria</taxon>
        <taxon>Pseudomonadati</taxon>
        <taxon>Bacteroidota</taxon>
        <taxon>Flavobacteriia</taxon>
        <taxon>Flavobacteriales</taxon>
        <taxon>Flavobacteriaceae</taxon>
        <taxon>Aquimarina</taxon>
    </lineage>
</organism>
<name>A0ABW5AXC1_9FLAO</name>